<keyword evidence="1" id="KW-0433">Leucine-rich repeat</keyword>
<dbReference type="RefSeq" id="XP_031554609.1">
    <property type="nucleotide sequence ID" value="XM_031698749.1"/>
</dbReference>
<proteinExistence type="predicted"/>
<dbReference type="Pfam" id="PF13855">
    <property type="entry name" value="LRR_8"/>
    <property type="match status" value="2"/>
</dbReference>
<dbReference type="InterPro" id="IPR001611">
    <property type="entry name" value="Leu-rich_rpt"/>
</dbReference>
<evidence type="ECO:0000256" key="2">
    <source>
        <dbReference type="ARBA" id="ARBA00022729"/>
    </source>
</evidence>
<dbReference type="Gene3D" id="3.80.10.10">
    <property type="entry name" value="Ribonuclease Inhibitor"/>
    <property type="match status" value="3"/>
</dbReference>
<dbReference type="PANTHER" id="PTHR24369">
    <property type="entry name" value="ANTIGEN BSP, PUTATIVE-RELATED"/>
    <property type="match status" value="1"/>
</dbReference>
<dbReference type="InParanoid" id="A0A6P8HDW1"/>
<protein>
    <submittedName>
        <fullName evidence="6">Insulin-like growth factor-binding protein complex acid labile subunit</fullName>
    </submittedName>
</protein>
<dbReference type="GO" id="GO:0005886">
    <property type="term" value="C:plasma membrane"/>
    <property type="evidence" value="ECO:0007669"/>
    <property type="project" value="TreeGrafter"/>
</dbReference>
<accession>A0A6P8HDW1</accession>
<sequence length="365" mass="42012">MKNLNSRISRSCHWISLILFIQSCASHVFAIAYCPSGCLCSLVHDVNLDVKCENIGLTNISYNIPRNASYLALKKNSIERICNNSWQGFDRLLFLDFSENLISSINKTTFSNLSSTLRYLYIDNNKIYSIAAGAFHTLTKLIALTLNFNRLKEIKQGMFDRLPVLNHLSLSNNQLGLRAVKNVTKHDLRYLRKLYLHINVIEMITEDLFFGMERLDDLDLGFNKISHIDENGFRGLGRVAWLRLRDNPFKKLVFTGMTSLIYIDASQTPYLTIDASTFINTSQLTEINFIQSGFTDIPNNTFLPLGNVRYVHLSGIKMSEFKPGTFRGLKKCMKLDIRHMYLTRITNETFSYLEERLIVLYAFSF</sequence>
<dbReference type="PROSITE" id="PS51450">
    <property type="entry name" value="LRR"/>
    <property type="match status" value="1"/>
</dbReference>
<feature type="signal peptide" evidence="4">
    <location>
        <begin position="1"/>
        <end position="26"/>
    </location>
</feature>
<dbReference type="AlphaFoldDB" id="A0A6P8HDW1"/>
<name>A0A6P8HDW1_ACTTE</name>
<dbReference type="KEGG" id="aten:116291573"/>
<keyword evidence="3" id="KW-0677">Repeat</keyword>
<dbReference type="FunCoup" id="A0A6P8HDW1">
    <property type="interactions" value="201"/>
</dbReference>
<gene>
    <name evidence="6" type="primary">LOC116291573</name>
</gene>
<evidence type="ECO:0000256" key="3">
    <source>
        <dbReference type="ARBA" id="ARBA00022737"/>
    </source>
</evidence>
<keyword evidence="2 4" id="KW-0732">Signal</keyword>
<dbReference type="Proteomes" id="UP000515163">
    <property type="component" value="Unplaced"/>
</dbReference>
<evidence type="ECO:0000313" key="6">
    <source>
        <dbReference type="RefSeq" id="XP_031554609.1"/>
    </source>
</evidence>
<dbReference type="InterPro" id="IPR032675">
    <property type="entry name" value="LRR_dom_sf"/>
</dbReference>
<dbReference type="OrthoDB" id="676979at2759"/>
<organism evidence="5 6">
    <name type="scientific">Actinia tenebrosa</name>
    <name type="common">Australian red waratah sea anemone</name>
    <dbReference type="NCBI Taxonomy" id="6105"/>
    <lineage>
        <taxon>Eukaryota</taxon>
        <taxon>Metazoa</taxon>
        <taxon>Cnidaria</taxon>
        <taxon>Anthozoa</taxon>
        <taxon>Hexacorallia</taxon>
        <taxon>Actiniaria</taxon>
        <taxon>Actiniidae</taxon>
        <taxon>Actinia</taxon>
    </lineage>
</organism>
<dbReference type="GeneID" id="116291573"/>
<dbReference type="InterPro" id="IPR003591">
    <property type="entry name" value="Leu-rich_rpt_typical-subtyp"/>
</dbReference>
<evidence type="ECO:0000256" key="4">
    <source>
        <dbReference type="SAM" id="SignalP"/>
    </source>
</evidence>
<dbReference type="PANTHER" id="PTHR24369:SF210">
    <property type="entry name" value="CHAOPTIN-RELATED"/>
    <property type="match status" value="1"/>
</dbReference>
<keyword evidence="5" id="KW-1185">Reference proteome</keyword>
<evidence type="ECO:0000256" key="1">
    <source>
        <dbReference type="ARBA" id="ARBA00022614"/>
    </source>
</evidence>
<dbReference type="PROSITE" id="PS51257">
    <property type="entry name" value="PROKAR_LIPOPROTEIN"/>
    <property type="match status" value="1"/>
</dbReference>
<feature type="chain" id="PRO_5028326812" evidence="4">
    <location>
        <begin position="27"/>
        <end position="365"/>
    </location>
</feature>
<evidence type="ECO:0000313" key="5">
    <source>
        <dbReference type="Proteomes" id="UP000515163"/>
    </source>
</evidence>
<dbReference type="SMART" id="SM00369">
    <property type="entry name" value="LRR_TYP"/>
    <property type="match status" value="7"/>
</dbReference>
<reference evidence="6" key="1">
    <citation type="submission" date="2025-08" db="UniProtKB">
        <authorList>
            <consortium name="RefSeq"/>
        </authorList>
    </citation>
    <scope>IDENTIFICATION</scope>
    <source>
        <tissue evidence="6">Tentacle</tissue>
    </source>
</reference>
<dbReference type="InterPro" id="IPR050541">
    <property type="entry name" value="LRR_TM_domain-containing"/>
</dbReference>
<dbReference type="SUPFAM" id="SSF52058">
    <property type="entry name" value="L domain-like"/>
    <property type="match status" value="2"/>
</dbReference>